<evidence type="ECO:0000256" key="8">
    <source>
        <dbReference type="ARBA" id="ARBA00022989"/>
    </source>
</evidence>
<dbReference type="InterPro" id="IPR008901">
    <property type="entry name" value="ACER"/>
</dbReference>
<evidence type="ECO:0000256" key="10">
    <source>
        <dbReference type="ARBA" id="ARBA00047401"/>
    </source>
</evidence>
<feature type="transmembrane region" description="Helical" evidence="15">
    <location>
        <begin position="89"/>
        <end position="105"/>
    </location>
</feature>
<dbReference type="UniPathway" id="UPA00222"/>
<comment type="function">
    <text evidence="15">Hydrolyzes the sphingolipid ceramide into sphingosine and free fatty acid.</text>
</comment>
<comment type="catalytic activity">
    <reaction evidence="11">
        <text>an N-acylsphing-4-enine + H2O = sphing-4-enine + a fatty acid</text>
        <dbReference type="Rhea" id="RHEA:20856"/>
        <dbReference type="ChEBI" id="CHEBI:15377"/>
        <dbReference type="ChEBI" id="CHEBI:28868"/>
        <dbReference type="ChEBI" id="CHEBI:52639"/>
        <dbReference type="ChEBI" id="CHEBI:57756"/>
        <dbReference type="EC" id="3.5.1.23"/>
    </reaction>
    <physiologicalReaction direction="left-to-right" evidence="11">
        <dbReference type="Rhea" id="RHEA:20857"/>
    </physiologicalReaction>
</comment>
<dbReference type="EC" id="3.5.1.-" evidence="15"/>
<evidence type="ECO:0000256" key="6">
    <source>
        <dbReference type="ARBA" id="ARBA00022801"/>
    </source>
</evidence>
<keyword evidence="8 15" id="KW-1133">Transmembrane helix</keyword>
<evidence type="ECO:0000256" key="12">
    <source>
        <dbReference type="ARBA" id="ARBA00049511"/>
    </source>
</evidence>
<keyword evidence="14" id="KW-0862">Zinc</keyword>
<feature type="transmembrane region" description="Helical" evidence="15">
    <location>
        <begin position="27"/>
        <end position="46"/>
    </location>
</feature>
<dbReference type="Pfam" id="PF05875">
    <property type="entry name" value="Ceramidase"/>
    <property type="match status" value="1"/>
</dbReference>
<evidence type="ECO:0000256" key="1">
    <source>
        <dbReference type="ARBA" id="ARBA00004141"/>
    </source>
</evidence>
<protein>
    <recommendedName>
        <fullName evidence="15">Alkaline ceramidase</fullName>
        <ecNumber evidence="15">3.5.1.-</ecNumber>
    </recommendedName>
</protein>
<feature type="binding site" evidence="13">
    <location>
        <position position="15"/>
    </location>
    <ligand>
        <name>Ca(2+)</name>
        <dbReference type="ChEBI" id="CHEBI:29108"/>
    </ligand>
</feature>
<dbReference type="GO" id="GO:0046512">
    <property type="term" value="P:sphingosine biosynthetic process"/>
    <property type="evidence" value="ECO:0007669"/>
    <property type="project" value="UniProtKB-ARBA"/>
</dbReference>
<feature type="transmembrane region" description="Helical" evidence="15">
    <location>
        <begin position="206"/>
        <end position="225"/>
    </location>
</feature>
<evidence type="ECO:0000313" key="17">
    <source>
        <dbReference type="Proteomes" id="UP000261540"/>
    </source>
</evidence>
<evidence type="ECO:0000256" key="9">
    <source>
        <dbReference type="ARBA" id="ARBA00023136"/>
    </source>
</evidence>
<dbReference type="GO" id="GO:0017040">
    <property type="term" value="F:N-acylsphingosine amidohydrolase activity"/>
    <property type="evidence" value="ECO:0007669"/>
    <property type="project" value="UniProtKB-EC"/>
</dbReference>
<evidence type="ECO:0000256" key="13">
    <source>
        <dbReference type="PIRSR" id="PIRSR608901-1"/>
    </source>
</evidence>
<dbReference type="Proteomes" id="UP000261540">
    <property type="component" value="Unplaced"/>
</dbReference>
<comment type="catalytic activity">
    <reaction evidence="12">
        <text>an N-acylsphinganine + H2O = sphinganine + a fatty acid</text>
        <dbReference type="Rhea" id="RHEA:33551"/>
        <dbReference type="ChEBI" id="CHEBI:15377"/>
        <dbReference type="ChEBI" id="CHEBI:28868"/>
        <dbReference type="ChEBI" id="CHEBI:31488"/>
        <dbReference type="ChEBI" id="CHEBI:57817"/>
    </reaction>
    <physiologicalReaction direction="left-to-right" evidence="12">
        <dbReference type="Rhea" id="RHEA:33552"/>
    </physiologicalReaction>
</comment>
<feature type="transmembrane region" description="Helical" evidence="15">
    <location>
        <begin position="117"/>
        <end position="135"/>
    </location>
</feature>
<evidence type="ECO:0000256" key="7">
    <source>
        <dbReference type="ARBA" id="ARBA00022919"/>
    </source>
</evidence>
<name>A0A3B3T7H3_9TELE</name>
<dbReference type="PANTHER" id="PTHR46139">
    <property type="entry name" value="ALKALINE CERAMIDASE"/>
    <property type="match status" value="1"/>
</dbReference>
<comment type="similarity">
    <text evidence="4 15">Belongs to the alkaline ceramidase family.</text>
</comment>
<evidence type="ECO:0000256" key="3">
    <source>
        <dbReference type="ARBA" id="ARBA00004991"/>
    </source>
</evidence>
<comment type="catalytic activity">
    <reaction evidence="10">
        <text>N-(9Z-octadecenoyl)-sphing-4-enine + H2O = sphing-4-enine + (9Z)-octadecenoate</text>
        <dbReference type="Rhea" id="RHEA:41299"/>
        <dbReference type="ChEBI" id="CHEBI:15377"/>
        <dbReference type="ChEBI" id="CHEBI:30823"/>
        <dbReference type="ChEBI" id="CHEBI:57756"/>
        <dbReference type="ChEBI" id="CHEBI:77996"/>
    </reaction>
    <physiologicalReaction direction="left-to-right" evidence="10">
        <dbReference type="Rhea" id="RHEA:41300"/>
    </physiologicalReaction>
</comment>
<keyword evidence="5 15" id="KW-0812">Transmembrane</keyword>
<evidence type="ECO:0000313" key="16">
    <source>
        <dbReference type="Ensembl" id="ENSPKIP00000039152.1"/>
    </source>
</evidence>
<keyword evidence="6 15" id="KW-0378">Hydrolase</keyword>
<keyword evidence="9 15" id="KW-0472">Membrane</keyword>
<feature type="binding site" evidence="14">
    <location>
        <position position="76"/>
    </location>
    <ligand>
        <name>Zn(2+)</name>
        <dbReference type="ChEBI" id="CHEBI:29105"/>
        <note>catalytic</note>
    </ligand>
</feature>
<keyword evidence="13" id="KW-0479">Metal-binding</keyword>
<proteinExistence type="inferred from homology"/>
<evidence type="ECO:0000256" key="14">
    <source>
        <dbReference type="PIRSR" id="PIRSR608901-2"/>
    </source>
</evidence>
<evidence type="ECO:0000256" key="2">
    <source>
        <dbReference type="ARBA" id="ARBA00004760"/>
    </source>
</evidence>
<evidence type="ECO:0000256" key="15">
    <source>
        <dbReference type="RuleBase" id="RU364079"/>
    </source>
</evidence>
<reference evidence="16" key="2">
    <citation type="submission" date="2025-09" db="UniProtKB">
        <authorList>
            <consortium name="Ensembl"/>
        </authorList>
    </citation>
    <scope>IDENTIFICATION</scope>
</reference>
<feature type="binding site" evidence="14">
    <location>
        <position position="208"/>
    </location>
    <ligand>
        <name>Zn(2+)</name>
        <dbReference type="ChEBI" id="CHEBI:29105"/>
        <note>catalytic</note>
    </ligand>
</feature>
<comment type="pathway">
    <text evidence="2">Lipid metabolism; sphingolipid metabolism.</text>
</comment>
<comment type="caution">
    <text evidence="15">Lacks conserved residue(s) required for the propagation of feature annotation.</text>
</comment>
<feature type="binding site" evidence="13">
    <location>
        <position position="17"/>
    </location>
    <ligand>
        <name>Ca(2+)</name>
        <dbReference type="ChEBI" id="CHEBI:29108"/>
    </ligand>
</feature>
<keyword evidence="17" id="KW-1185">Reference proteome</keyword>
<dbReference type="Ensembl" id="ENSPKIT00000020152.1">
    <property type="protein sequence ID" value="ENSPKIP00000039152.1"/>
    <property type="gene ID" value="ENSPKIG00000016625.1"/>
</dbReference>
<keyword evidence="15" id="KW-0443">Lipid metabolism</keyword>
<comment type="subcellular location">
    <subcellularLocation>
        <location evidence="1">Membrane</location>
        <topology evidence="1">Multi-pass membrane protein</topology>
    </subcellularLocation>
</comment>
<dbReference type="GO" id="GO:0046514">
    <property type="term" value="P:ceramide catabolic process"/>
    <property type="evidence" value="ECO:0007669"/>
    <property type="project" value="TreeGrafter"/>
</dbReference>
<feature type="binding site" evidence="13">
    <location>
        <position position="12"/>
    </location>
    <ligand>
        <name>Ca(2+)</name>
        <dbReference type="ChEBI" id="CHEBI:29108"/>
    </ligand>
</feature>
<dbReference type="GO" id="GO:0005783">
    <property type="term" value="C:endoplasmic reticulum"/>
    <property type="evidence" value="ECO:0007669"/>
    <property type="project" value="TreeGrafter"/>
</dbReference>
<comment type="pathway">
    <text evidence="3">Sphingolipid metabolism.</text>
</comment>
<comment type="cofactor">
    <cofactor evidence="14">
        <name>Zn(2+)</name>
        <dbReference type="ChEBI" id="CHEBI:29105"/>
    </cofactor>
</comment>
<evidence type="ECO:0000256" key="5">
    <source>
        <dbReference type="ARBA" id="ARBA00022692"/>
    </source>
</evidence>
<keyword evidence="13" id="KW-0106">Calcium</keyword>
<evidence type="ECO:0000256" key="4">
    <source>
        <dbReference type="ARBA" id="ARBA00009780"/>
    </source>
</evidence>
<reference evidence="16" key="1">
    <citation type="submission" date="2025-08" db="UniProtKB">
        <authorList>
            <consortium name="Ensembl"/>
        </authorList>
    </citation>
    <scope>IDENTIFICATION</scope>
</reference>
<feature type="transmembrane region" description="Helical" evidence="15">
    <location>
        <begin position="58"/>
        <end position="77"/>
    </location>
</feature>
<dbReference type="GeneTree" id="ENSGT00730000110920"/>
<feature type="binding site" evidence="13">
    <location>
        <position position="26"/>
    </location>
    <ligand>
        <name>Ca(2+)</name>
        <dbReference type="ChEBI" id="CHEBI:29108"/>
    </ligand>
</feature>
<accession>A0A3B3T7H3</accession>
<dbReference type="STRING" id="1676925.ENSPKIP00000039152"/>
<dbReference type="GO" id="GO:0046872">
    <property type="term" value="F:metal ion binding"/>
    <property type="evidence" value="ECO:0007669"/>
    <property type="project" value="UniProtKB-KW"/>
</dbReference>
<keyword evidence="7" id="KW-0746">Sphingolipid metabolism</keyword>
<dbReference type="GO" id="GO:0016020">
    <property type="term" value="C:membrane"/>
    <property type="evidence" value="ECO:0007669"/>
    <property type="project" value="UniProtKB-SubCell"/>
</dbReference>
<sequence length="265" mass="30663">MSVFSYESSEIDWCEENYKHSETVAEYFNTISNAAFFIIAPVMTYLHHPYASERNLAVHLVWLMMMFVGLFSLYFHMTLSFLGQMLDELSILWVLAIGYCLWFPRSHFPSFIKDRSTFSKTVTVVTVITTLSAFIKPAANAYVLNCFVIHILYSLGLELRSCSNQKALRLARSAVGLWMLAVSCWISDRFSCDFWKSLNFCYLHGFWHILIVMATAYAVALLSYLDAQNEIPYALPELRYWPCDSWALGLPYVFLRGVRMVRKTC</sequence>
<dbReference type="AlphaFoldDB" id="A0A3B3T7H3"/>
<dbReference type="OrthoDB" id="187171at2759"/>
<organism evidence="16 17">
    <name type="scientific">Paramormyrops kingsleyae</name>
    <dbReference type="NCBI Taxonomy" id="1676925"/>
    <lineage>
        <taxon>Eukaryota</taxon>
        <taxon>Metazoa</taxon>
        <taxon>Chordata</taxon>
        <taxon>Craniata</taxon>
        <taxon>Vertebrata</taxon>
        <taxon>Euteleostomi</taxon>
        <taxon>Actinopterygii</taxon>
        <taxon>Neopterygii</taxon>
        <taxon>Teleostei</taxon>
        <taxon>Osteoglossocephala</taxon>
        <taxon>Osteoglossomorpha</taxon>
        <taxon>Osteoglossiformes</taxon>
        <taxon>Mormyridae</taxon>
        <taxon>Paramormyrops</taxon>
    </lineage>
</organism>
<evidence type="ECO:0000256" key="11">
    <source>
        <dbReference type="ARBA" id="ARBA00048323"/>
    </source>
</evidence>
<feature type="binding site" evidence="13">
    <location>
        <position position="13"/>
    </location>
    <ligand>
        <name>Ca(2+)</name>
        <dbReference type="ChEBI" id="CHEBI:29108"/>
    </ligand>
</feature>
<dbReference type="PANTHER" id="PTHR46139:SF2">
    <property type="entry name" value="ALKALINE CERAMIDASE 1"/>
    <property type="match status" value="1"/>
</dbReference>
<feature type="binding site" evidence="14">
    <location>
        <position position="204"/>
    </location>
    <ligand>
        <name>Zn(2+)</name>
        <dbReference type="ChEBI" id="CHEBI:29105"/>
        <note>catalytic</note>
    </ligand>
</feature>